<evidence type="ECO:0000256" key="1">
    <source>
        <dbReference type="SAM" id="Phobius"/>
    </source>
</evidence>
<feature type="transmembrane region" description="Helical" evidence="1">
    <location>
        <begin position="30"/>
        <end position="51"/>
    </location>
</feature>
<keyword evidence="1" id="KW-1133">Transmembrane helix</keyword>
<organism evidence="2 3">
    <name type="scientific">Candidatus Roizmanbacteria bacterium RIFCSPHIGHO2_01_FULL_39_8</name>
    <dbReference type="NCBI Taxonomy" id="1802033"/>
    <lineage>
        <taxon>Bacteria</taxon>
        <taxon>Candidatus Roizmaniibacteriota</taxon>
    </lineage>
</organism>
<keyword evidence="1" id="KW-0812">Transmembrane</keyword>
<dbReference type="InterPro" id="IPR037185">
    <property type="entry name" value="EmrE-like"/>
</dbReference>
<dbReference type="EMBL" id="MFZI01000040">
    <property type="protein sequence ID" value="OGK20098.1"/>
    <property type="molecule type" value="Genomic_DNA"/>
</dbReference>
<name>A0A1F7GM80_9BACT</name>
<evidence type="ECO:0000313" key="2">
    <source>
        <dbReference type="EMBL" id="OGK20098.1"/>
    </source>
</evidence>
<feature type="transmembrane region" description="Helical" evidence="1">
    <location>
        <begin position="66"/>
        <end position="86"/>
    </location>
</feature>
<dbReference type="AlphaFoldDB" id="A0A1F7GM80"/>
<feature type="transmembrane region" description="Helical" evidence="1">
    <location>
        <begin position="6"/>
        <end position="23"/>
    </location>
</feature>
<dbReference type="Proteomes" id="UP000177026">
    <property type="component" value="Unassembled WGS sequence"/>
</dbReference>
<feature type="transmembrane region" description="Helical" evidence="1">
    <location>
        <begin position="122"/>
        <end position="141"/>
    </location>
</feature>
<protein>
    <submittedName>
        <fullName evidence="2">Uncharacterized protein</fullName>
    </submittedName>
</protein>
<comment type="caution">
    <text evidence="2">The sequence shown here is derived from an EMBL/GenBank/DDBJ whole genome shotgun (WGS) entry which is preliminary data.</text>
</comment>
<gene>
    <name evidence="2" type="ORF">A2866_01055</name>
</gene>
<accession>A0A1F7GM80</accession>
<dbReference type="SUPFAM" id="SSF103481">
    <property type="entry name" value="Multidrug resistance efflux transporter EmrE"/>
    <property type="match status" value="1"/>
</dbReference>
<sequence>MKPIFFSILTGLGFGLSMFFRKLSLKEIGLPAVIFESFANFIVALVLIYFISPFKLNQIVTKSNGVFFAVLGGISLGIGVISFFLATKIGGSVITPSIIGPVVGSITASLLAIFILGESLTLMKLIGIFITFVGLYIFISFK</sequence>
<reference evidence="2 3" key="1">
    <citation type="journal article" date="2016" name="Nat. Commun.">
        <title>Thousands of microbial genomes shed light on interconnected biogeochemical processes in an aquifer system.</title>
        <authorList>
            <person name="Anantharaman K."/>
            <person name="Brown C.T."/>
            <person name="Hug L.A."/>
            <person name="Sharon I."/>
            <person name="Castelle C.J."/>
            <person name="Probst A.J."/>
            <person name="Thomas B.C."/>
            <person name="Singh A."/>
            <person name="Wilkins M.J."/>
            <person name="Karaoz U."/>
            <person name="Brodie E.L."/>
            <person name="Williams K.H."/>
            <person name="Hubbard S.S."/>
            <person name="Banfield J.F."/>
        </authorList>
    </citation>
    <scope>NUCLEOTIDE SEQUENCE [LARGE SCALE GENOMIC DNA]</scope>
</reference>
<feature type="transmembrane region" description="Helical" evidence="1">
    <location>
        <begin position="98"/>
        <end position="116"/>
    </location>
</feature>
<proteinExistence type="predicted"/>
<keyword evidence="1" id="KW-0472">Membrane</keyword>
<evidence type="ECO:0000313" key="3">
    <source>
        <dbReference type="Proteomes" id="UP000177026"/>
    </source>
</evidence>